<feature type="transmembrane region" description="Helical" evidence="2">
    <location>
        <begin position="235"/>
        <end position="253"/>
    </location>
</feature>
<organism evidence="3 4">
    <name type="scientific">Geobacillus thermoleovorans CCB_US3_UF5</name>
    <dbReference type="NCBI Taxonomy" id="1111068"/>
    <lineage>
        <taxon>Bacteria</taxon>
        <taxon>Bacillati</taxon>
        <taxon>Bacillota</taxon>
        <taxon>Bacilli</taxon>
        <taxon>Bacillales</taxon>
        <taxon>Anoxybacillaceae</taxon>
        <taxon>Geobacillus</taxon>
        <taxon>Geobacillus thermoleovorans group</taxon>
    </lineage>
</organism>
<feature type="transmembrane region" description="Helical" evidence="2">
    <location>
        <begin position="5"/>
        <end position="22"/>
    </location>
</feature>
<feature type="transmembrane region" description="Helical" evidence="2">
    <location>
        <begin position="348"/>
        <end position="369"/>
    </location>
</feature>
<keyword evidence="2" id="KW-1133">Transmembrane helix</keyword>
<protein>
    <recommendedName>
        <fullName evidence="5">Glycosyltransferase RgtA/B/C/D-like domain-containing protein</fullName>
    </recommendedName>
</protein>
<evidence type="ECO:0000256" key="1">
    <source>
        <dbReference type="SAM" id="MobiDB-lite"/>
    </source>
</evidence>
<keyword evidence="4" id="KW-1185">Reference proteome</keyword>
<evidence type="ECO:0000313" key="4">
    <source>
        <dbReference type="Proteomes" id="UP000005636"/>
    </source>
</evidence>
<feature type="transmembrane region" description="Helical" evidence="2">
    <location>
        <begin position="135"/>
        <end position="155"/>
    </location>
</feature>
<dbReference type="RefSeq" id="WP_014196923.1">
    <property type="nucleotide sequence ID" value="NC_016593.1"/>
</dbReference>
<feature type="transmembrane region" description="Helical" evidence="2">
    <location>
        <begin position="28"/>
        <end position="52"/>
    </location>
</feature>
<dbReference type="Proteomes" id="UP000005636">
    <property type="component" value="Chromosome"/>
</dbReference>
<keyword evidence="2" id="KW-0472">Membrane</keyword>
<proteinExistence type="predicted"/>
<sequence>MNLYLGVVPFLFTLVTIIIVGLKKSKIILVILLVAFFLRAGLAFTHAFLIPLPDSQADAIMFERLGWEWANDSDRSIFSNFTTGAFIYSWIISILYMFTDRSPLMIQGINVFLGTISVYLVWLITMKITNANKRVSGFAALIVALWPTLNLYSALTMREEWISFFTIIGIYYSVLWWEKNKIIYFLVSISSFLGSLSFHSGMVSFLVIYCCLILFRWFSSFLQNKGNSFIRQSLLLMFMAGIIVFVLFTSFGLEKLGKIMNDGLEGLSDQQEIAARSRAAYLSNLTIQSPVDFVWMTPIRVLYFLFAPFPWMITNLVDVIGFVDSLMIMWLFYGIYKNKESIYKNKSALIILLFLIGGIIVFAIGTSNYGTAIRHRAKLVPLMAILASLKKEKIERKECSRHHAIQTHPPHHRPQHRRGGDDAVPIVVQNRP</sequence>
<feature type="transmembrane region" description="Helical" evidence="2">
    <location>
        <begin position="77"/>
        <end position="98"/>
    </location>
</feature>
<feature type="region of interest" description="Disordered" evidence="1">
    <location>
        <begin position="401"/>
        <end position="424"/>
    </location>
</feature>
<feature type="transmembrane region" description="Helical" evidence="2">
    <location>
        <begin position="104"/>
        <end position="123"/>
    </location>
</feature>
<evidence type="ECO:0008006" key="5">
    <source>
        <dbReference type="Google" id="ProtNLM"/>
    </source>
</evidence>
<feature type="compositionally biased region" description="Basic residues" evidence="1">
    <location>
        <begin position="401"/>
        <end position="417"/>
    </location>
</feature>
<feature type="transmembrane region" description="Helical" evidence="2">
    <location>
        <begin position="319"/>
        <end position="336"/>
    </location>
</feature>
<accession>A0ABM5MMU3</accession>
<gene>
    <name evidence="3" type="ORF">GTCCBUS3UF5_37260</name>
</gene>
<evidence type="ECO:0000313" key="3">
    <source>
        <dbReference type="EMBL" id="AEV21026.1"/>
    </source>
</evidence>
<feature type="transmembrane region" description="Helical" evidence="2">
    <location>
        <begin position="184"/>
        <end position="215"/>
    </location>
</feature>
<feature type="transmembrane region" description="Helical" evidence="2">
    <location>
        <begin position="161"/>
        <end position="177"/>
    </location>
</feature>
<name>A0ABM5MMU3_GEOTH</name>
<keyword evidence="2" id="KW-0812">Transmembrane</keyword>
<dbReference type="EMBL" id="CP003125">
    <property type="protein sequence ID" value="AEV21026.1"/>
    <property type="molecule type" value="Genomic_DNA"/>
</dbReference>
<reference evidence="3 4" key="1">
    <citation type="submission" date="2011-11" db="EMBL/GenBank/DDBJ databases">
        <title>Complete genome sequence of thermophilic Geobacillus thermoleovorans CCB_US3_UF5.</title>
        <authorList>
            <person name="Muhd Sakaff M.K.L."/>
            <person name="Abdul Rahman A.Y."/>
            <person name="Saito J.A."/>
            <person name="Hou S."/>
            <person name="Alam M."/>
        </authorList>
    </citation>
    <scope>NUCLEOTIDE SEQUENCE [LARGE SCALE GENOMIC DNA]</scope>
    <source>
        <strain evidence="3 4">CCB_US3_UF5</strain>
    </source>
</reference>
<evidence type="ECO:0000256" key="2">
    <source>
        <dbReference type="SAM" id="Phobius"/>
    </source>
</evidence>